<keyword evidence="15" id="KW-1185">Reference proteome</keyword>
<keyword evidence="5 11" id="KW-0548">Nucleotidyltransferase</keyword>
<dbReference type="GO" id="GO:0046872">
    <property type="term" value="F:metal ion binding"/>
    <property type="evidence" value="ECO:0007669"/>
    <property type="project" value="UniProtKB-KW"/>
</dbReference>
<dbReference type="Pfam" id="PF05000">
    <property type="entry name" value="RNA_pol_Rpb1_4"/>
    <property type="match status" value="1"/>
</dbReference>
<dbReference type="Gene3D" id="2.40.40.20">
    <property type="match status" value="1"/>
</dbReference>
<dbReference type="InterPro" id="IPR044893">
    <property type="entry name" value="RNA_pol_Rpb1_clamp_domain"/>
</dbReference>
<dbReference type="InterPro" id="IPR007066">
    <property type="entry name" value="RNA_pol_Rpb1_3"/>
</dbReference>
<comment type="similarity">
    <text evidence="2 11">Belongs to the RNA polymerase beta' chain family.</text>
</comment>
<sequence>QVRGVSFGMFDDATTRRLSVKGISHADGFDELNNPMIGGLYDPALGPVDNSERCTTCHLLGTHCPGHMGHIELPVHVYHPLFFQQLYQLLRAKCRLCHKFKAGDVPLQLLQHQLDLLARDALVEARNLEDALDLPRLPSDEGQDPSEGPEHLRAAFEASMARVMERQASERPNPANSIHVAKYRRELIEAFLKNTVNIKSCAHCGAASRRLTHEASVKIFANPLPQKQRARMVAQKLEEMPLLPSIAEAYLTSGHRDEPRGEDTGVSQRELWARHADLLTNIFASRVLGVNDDGSATRISSYESFFLRVLPVPPNRFRPPSLMGGQTFENSQTITLGAIIKDVDQLRDIFKMRMSEEDGNVAEYERKRVENLNRAWQQLQSHVNILIDSSLAGGRAALDVQPGIRQLLERKEGLFRMHMMGKRVNYAARTVISPDPMIGTNEVGVPDCFATRLTYPQPVTPWNVNYLRQCVLNGPDVHPGATHVMDEDGHVTVLSRELSKRVPIADQLLTPSPKARSDRPKIVMRHIKNGDWVLMNRQPSLHKSSIMAHQVRVLTGERTMRLHYSNCKSYNADFDGDEMNLHFPQSEFARAEASEIASNNFQYIGLAGDPLRGLIQDHVIAAVKMCCKDSFYDRHHYQTFVYSALKDEYKGTRIVTVPPAMIKPQRLWTGKQIITTILKNLTLNQTGMNLYGKAKIKNAWSANDKGGLEGESTVIVRNCELLCGILDKAQVGNSTYGIVHAVYEVYGGRTAGEFLSALGRVWTMWLKMHGHTLCIDDLILRPEFDAARREILDDSTTHGHEAAANYVKQDDWRDDDLLKSNLQTILRDPGESKGLDSAMSGAANKIQSKVIEKTMPHGLIKPFPHNNFQLIVQSGAKGSNVNATQISCMLGQQMLEGRRVPVMSSGKTLPSFPAFDASLRAGGLITDRFLTGLRPQEYFFHCMAGREGLVDTAVKTSRSGYLQRCLIKHLEDIKVHYDLTVRDSDGSVVQFRYGEDALDVTKTNSLTNFDFMALNYPALLSRYNVEALGDAFPGKVRQAGKMQQEAIAQPAKHDPVLATLRPDTHFGCVSENFYKKLQGYLTKDPARLADLSKGLDAKRFEQLMYLISCRAVAEPGEPVGILAAQSIGEPSTQMTLNTFHFAGRGDVNVTLGIPRLREIVMTASKAAKTPIMIVPLRLSVPQIQERARSLAARLAPVRLSDVLDRVEVHSKLAASRDGDRFRSYRIRLSLIDKEEYEEVFGIGRKELFKALENKVVARLFKMGHRSIVTSSSDKIIAQGDGDDAEAHDQEGGDDADGADVEANREIGEGDGTLAAPRQDEDQNAGDSDDDEAFANDVDMEADEGHGSDNDLEHATDQQVAELAKIAAARRKHRERVIALSPAIADYDYDSKGRWLEVELAVPASMQKMLFVTILENSAKKIMLRETKGIKSCRVHVPEPDTLQVEGLNIYELWQHAELLELNSLKCNDVNAMFETYGVEAGQRSIIRELSAVFDVYGIAVNHRHLSLVADYMAFEGDYRGMNRISMRSSTDPFLKMSFESTTDFLRASTLRGDHDTLQSNSSRLVLGAVTAGGTGVCSVVQPLVKERMTASA</sequence>
<dbReference type="FunFam" id="4.10.860.120:FF:000006">
    <property type="entry name" value="DNA-directed RNA polymerase subunit"/>
    <property type="match status" value="1"/>
</dbReference>
<dbReference type="PANTHER" id="PTHR19376">
    <property type="entry name" value="DNA-DIRECTED RNA POLYMERASE"/>
    <property type="match status" value="1"/>
</dbReference>
<dbReference type="Pfam" id="PF04983">
    <property type="entry name" value="RNA_pol_Rpb1_3"/>
    <property type="match status" value="1"/>
</dbReference>
<dbReference type="InterPro" id="IPR047107">
    <property type="entry name" value="DNA-dir_RNA_pol1_lsu_C"/>
</dbReference>
<comment type="function">
    <text evidence="11">DNA-dependent RNA polymerase catalyzes the transcription of DNA into RNA using the four ribonucleoside triphosphates as substrates.</text>
</comment>
<evidence type="ECO:0000256" key="5">
    <source>
        <dbReference type="ARBA" id="ARBA00022695"/>
    </source>
</evidence>
<evidence type="ECO:0000256" key="10">
    <source>
        <dbReference type="ARBA" id="ARBA00023242"/>
    </source>
</evidence>
<dbReference type="Pfam" id="PF04997">
    <property type="entry name" value="RNA_pol_Rpb1_1"/>
    <property type="match status" value="1"/>
</dbReference>
<comment type="subcellular location">
    <subcellularLocation>
        <location evidence="1">Nucleus</location>
    </subcellularLocation>
</comment>
<reference evidence="14 15" key="1">
    <citation type="journal article" date="2008" name="Nature">
        <title>The genome of the choanoflagellate Monosiga brevicollis and the origin of metazoans.</title>
        <authorList>
            <consortium name="JGI Sequencing"/>
            <person name="King N."/>
            <person name="Westbrook M.J."/>
            <person name="Young S.L."/>
            <person name="Kuo A."/>
            <person name="Abedin M."/>
            <person name="Chapman J."/>
            <person name="Fairclough S."/>
            <person name="Hellsten U."/>
            <person name="Isogai Y."/>
            <person name="Letunic I."/>
            <person name="Marr M."/>
            <person name="Pincus D."/>
            <person name="Putnam N."/>
            <person name="Rokas A."/>
            <person name="Wright K.J."/>
            <person name="Zuzow R."/>
            <person name="Dirks W."/>
            <person name="Good M."/>
            <person name="Goodstein D."/>
            <person name="Lemons D."/>
            <person name="Li W."/>
            <person name="Lyons J.B."/>
            <person name="Morris A."/>
            <person name="Nichols S."/>
            <person name="Richter D.J."/>
            <person name="Salamov A."/>
            <person name="Bork P."/>
            <person name="Lim W.A."/>
            <person name="Manning G."/>
            <person name="Miller W.T."/>
            <person name="McGinnis W."/>
            <person name="Shapiro H."/>
            <person name="Tjian R."/>
            <person name="Grigoriev I.V."/>
            <person name="Rokhsar D."/>
        </authorList>
    </citation>
    <scope>NUCLEOTIDE SEQUENCE [LARGE SCALE GENOMIC DNA]</scope>
    <source>
        <strain evidence="15">MX1 / ATCC 50154</strain>
    </source>
</reference>
<dbReference type="CDD" id="cd02735">
    <property type="entry name" value="RNAP_I_Rpa1_C"/>
    <property type="match status" value="1"/>
</dbReference>
<dbReference type="InterPro" id="IPR007080">
    <property type="entry name" value="RNA_pol_Rpb1_1"/>
</dbReference>
<dbReference type="InterPro" id="IPR007081">
    <property type="entry name" value="RNA_pol_Rpb1_5"/>
</dbReference>
<keyword evidence="3 11" id="KW-0240">DNA-directed RNA polymerase</keyword>
<dbReference type="SUPFAM" id="SSF64484">
    <property type="entry name" value="beta and beta-prime subunits of DNA dependent RNA-polymerase"/>
    <property type="match status" value="1"/>
</dbReference>
<evidence type="ECO:0000256" key="7">
    <source>
        <dbReference type="ARBA" id="ARBA00022833"/>
    </source>
</evidence>
<feature type="region of interest" description="Disordered" evidence="12">
    <location>
        <begin position="1273"/>
        <end position="1332"/>
    </location>
</feature>
<dbReference type="EMBL" id="CH991549">
    <property type="protein sequence ID" value="EDQ89944.1"/>
    <property type="molecule type" value="Genomic_DNA"/>
</dbReference>
<evidence type="ECO:0000256" key="2">
    <source>
        <dbReference type="ARBA" id="ARBA00006460"/>
    </source>
</evidence>
<dbReference type="Proteomes" id="UP000001357">
    <property type="component" value="Unassembled WGS sequence"/>
</dbReference>
<keyword evidence="4 11" id="KW-0808">Transferase</keyword>
<keyword evidence="10" id="KW-0539">Nucleus</keyword>
<feature type="non-terminal residue" evidence="14">
    <location>
        <position position="1"/>
    </location>
</feature>
<dbReference type="Gene3D" id="1.10.357.120">
    <property type="match status" value="1"/>
</dbReference>
<dbReference type="InterPro" id="IPR006592">
    <property type="entry name" value="RNA_pol_N"/>
</dbReference>
<dbReference type="RefSeq" id="XP_001745366.1">
    <property type="nucleotide sequence ID" value="XM_001745314.1"/>
</dbReference>
<name>A9UY22_MONBE</name>
<dbReference type="InterPro" id="IPR015699">
    <property type="entry name" value="DNA-dir_RNA_pol1_lsu_N"/>
</dbReference>
<evidence type="ECO:0000256" key="11">
    <source>
        <dbReference type="RuleBase" id="RU004279"/>
    </source>
</evidence>
<keyword evidence="7" id="KW-0862">Zinc</keyword>
<dbReference type="SMART" id="SM00663">
    <property type="entry name" value="RPOLA_N"/>
    <property type="match status" value="1"/>
</dbReference>
<comment type="catalytic activity">
    <reaction evidence="11">
        <text>RNA(n) + a ribonucleoside 5'-triphosphate = RNA(n+1) + diphosphate</text>
        <dbReference type="Rhea" id="RHEA:21248"/>
        <dbReference type="Rhea" id="RHEA-COMP:14527"/>
        <dbReference type="Rhea" id="RHEA-COMP:17342"/>
        <dbReference type="ChEBI" id="CHEBI:33019"/>
        <dbReference type="ChEBI" id="CHEBI:61557"/>
        <dbReference type="ChEBI" id="CHEBI:140395"/>
        <dbReference type="EC" id="2.7.7.6"/>
    </reaction>
</comment>
<dbReference type="EC" id="2.7.7.6" evidence="11"/>
<dbReference type="Pfam" id="PF00623">
    <property type="entry name" value="RNA_pol_Rpb1_2"/>
    <property type="match status" value="1"/>
</dbReference>
<feature type="domain" description="RNA polymerase N-terminal" evidence="13">
    <location>
        <begin position="303"/>
        <end position="626"/>
    </location>
</feature>
<dbReference type="Gene3D" id="1.10.274.100">
    <property type="entry name" value="RNA polymerase Rpb1, domain 3"/>
    <property type="match status" value="1"/>
</dbReference>
<evidence type="ECO:0000256" key="1">
    <source>
        <dbReference type="ARBA" id="ARBA00004123"/>
    </source>
</evidence>
<evidence type="ECO:0000256" key="12">
    <source>
        <dbReference type="SAM" id="MobiDB-lite"/>
    </source>
</evidence>
<dbReference type="CDD" id="cd01435">
    <property type="entry name" value="RNAP_I_RPA1_N"/>
    <property type="match status" value="1"/>
</dbReference>
<dbReference type="Gene3D" id="3.30.70.2850">
    <property type="match status" value="1"/>
</dbReference>
<organism evidence="14 15">
    <name type="scientific">Monosiga brevicollis</name>
    <name type="common">Choanoflagellate</name>
    <dbReference type="NCBI Taxonomy" id="81824"/>
    <lineage>
        <taxon>Eukaryota</taxon>
        <taxon>Choanoflagellata</taxon>
        <taxon>Craspedida</taxon>
        <taxon>Salpingoecidae</taxon>
        <taxon>Monosiga</taxon>
    </lineage>
</organism>
<dbReference type="OMA" id="NREDYQQ"/>
<dbReference type="GO" id="GO:0042790">
    <property type="term" value="P:nucleolar large rRNA transcription by RNA polymerase I"/>
    <property type="evidence" value="ECO:0000318"/>
    <property type="project" value="GO_Central"/>
</dbReference>
<dbReference type="Gene3D" id="4.10.860.120">
    <property type="entry name" value="RNA polymerase II, clamp domain"/>
    <property type="match status" value="1"/>
</dbReference>
<dbReference type="KEGG" id="mbr:MONBRDRAFT_16642"/>
<protein>
    <recommendedName>
        <fullName evidence="11">DNA-directed RNA polymerase subunit</fullName>
        <ecNumber evidence="11">2.7.7.6</ecNumber>
    </recommendedName>
</protein>
<feature type="compositionally biased region" description="Acidic residues" evidence="12">
    <location>
        <begin position="1321"/>
        <end position="1332"/>
    </location>
</feature>
<evidence type="ECO:0000313" key="15">
    <source>
        <dbReference type="Proteomes" id="UP000001357"/>
    </source>
</evidence>
<dbReference type="InterPro" id="IPR038120">
    <property type="entry name" value="Rpb1_funnel_sf"/>
</dbReference>
<dbReference type="eggNOG" id="KOG0262">
    <property type="taxonomic scope" value="Eukaryota"/>
</dbReference>
<dbReference type="FunFam" id="3.30.1490.180:FF:000003">
    <property type="entry name" value="DNA-directed RNA polymerase subunit"/>
    <property type="match status" value="1"/>
</dbReference>
<dbReference type="GeneID" id="5890534"/>
<accession>A9UY22</accession>
<evidence type="ECO:0000256" key="8">
    <source>
        <dbReference type="ARBA" id="ARBA00022842"/>
    </source>
</evidence>
<evidence type="ECO:0000313" key="14">
    <source>
        <dbReference type="EMBL" id="EDQ89944.1"/>
    </source>
</evidence>
<gene>
    <name evidence="14" type="ORF">MONBRDRAFT_16642</name>
</gene>
<dbReference type="Gene3D" id="3.30.1490.180">
    <property type="entry name" value="RNA polymerase ii"/>
    <property type="match status" value="1"/>
</dbReference>
<dbReference type="GO" id="GO:0003899">
    <property type="term" value="F:DNA-directed RNA polymerase activity"/>
    <property type="evidence" value="ECO:0007669"/>
    <property type="project" value="UniProtKB-EC"/>
</dbReference>
<dbReference type="FunCoup" id="A9UY22">
    <property type="interactions" value="1033"/>
</dbReference>
<dbReference type="GO" id="GO:0003677">
    <property type="term" value="F:DNA binding"/>
    <property type="evidence" value="ECO:0007669"/>
    <property type="project" value="InterPro"/>
</dbReference>
<evidence type="ECO:0000256" key="3">
    <source>
        <dbReference type="ARBA" id="ARBA00022478"/>
    </source>
</evidence>
<dbReference type="InterPro" id="IPR042102">
    <property type="entry name" value="RNA_pol_Rpb1_3_sf"/>
</dbReference>
<dbReference type="GO" id="GO:0005736">
    <property type="term" value="C:RNA polymerase I complex"/>
    <property type="evidence" value="ECO:0000318"/>
    <property type="project" value="GO_Central"/>
</dbReference>
<dbReference type="STRING" id="81824.A9UY22"/>
<dbReference type="InParanoid" id="A9UY22"/>
<dbReference type="InterPro" id="IPR007083">
    <property type="entry name" value="RNA_pol_Rpb1_4"/>
</dbReference>
<evidence type="ECO:0000259" key="13">
    <source>
        <dbReference type="SMART" id="SM00663"/>
    </source>
</evidence>
<dbReference type="PANTHER" id="PTHR19376:SF11">
    <property type="entry name" value="DNA-DIRECTED RNA POLYMERASE I SUBUNIT RPA1"/>
    <property type="match status" value="1"/>
</dbReference>
<dbReference type="Pfam" id="PF04998">
    <property type="entry name" value="RNA_pol_Rpb1_5"/>
    <property type="match status" value="1"/>
</dbReference>
<dbReference type="Gene3D" id="1.10.132.30">
    <property type="match status" value="1"/>
</dbReference>
<proteinExistence type="inferred from homology"/>
<keyword evidence="6" id="KW-0479">Metal-binding</keyword>
<dbReference type="Gene3D" id="6.10.250.2940">
    <property type="match status" value="1"/>
</dbReference>
<evidence type="ECO:0000256" key="9">
    <source>
        <dbReference type="ARBA" id="ARBA00023163"/>
    </source>
</evidence>
<keyword evidence="9 11" id="KW-0804">Transcription</keyword>
<dbReference type="FunFam" id="2.40.40.20:FF:000019">
    <property type="entry name" value="DNA-directed RNA polymerase II subunit RPB1"/>
    <property type="match status" value="1"/>
</dbReference>
<keyword evidence="8" id="KW-0460">Magnesium</keyword>
<evidence type="ECO:0000256" key="4">
    <source>
        <dbReference type="ARBA" id="ARBA00022679"/>
    </source>
</evidence>
<evidence type="ECO:0000256" key="6">
    <source>
        <dbReference type="ARBA" id="ARBA00022723"/>
    </source>
</evidence>
<dbReference type="InterPro" id="IPR000722">
    <property type="entry name" value="RNA_pol_asu"/>
</dbReference>
<dbReference type="InterPro" id="IPR045867">
    <property type="entry name" value="DNA-dir_RpoC_beta_prime"/>
</dbReference>